<comment type="caution">
    <text evidence="7">The sequence shown here is derived from an EMBL/GenBank/DDBJ whole genome shotgun (WGS) entry which is preliminary data.</text>
</comment>
<evidence type="ECO:0000313" key="7">
    <source>
        <dbReference type="EMBL" id="HIH17086.1"/>
    </source>
</evidence>
<evidence type="ECO:0000313" key="8">
    <source>
        <dbReference type="EMBL" id="MBS3062282.1"/>
    </source>
</evidence>
<dbReference type="HAMAP" id="MF_00265">
    <property type="entry name" value="VapC_Nob1"/>
    <property type="match status" value="1"/>
</dbReference>
<dbReference type="GO" id="GO:0004540">
    <property type="term" value="F:RNA nuclease activity"/>
    <property type="evidence" value="ECO:0007669"/>
    <property type="project" value="InterPro"/>
</dbReference>
<reference evidence="8" key="2">
    <citation type="submission" date="2021-03" db="EMBL/GenBank/DDBJ databases">
        <authorList>
            <person name="Jaffe A."/>
        </authorList>
    </citation>
    <scope>NUCLEOTIDE SEQUENCE</scope>
    <source>
        <strain evidence="8">RIFCSPLOWO2_01_FULL_58_19</strain>
    </source>
</reference>
<keyword evidence="2 5" id="KW-0540">Nuclease</keyword>
<sequence length="142" mass="16179">MTNEEPMLVDSNVLIYLVDHSDATKHAAARRLLEEIIRHPQNYVVATQNLREFASVALKKMGLDYAELLEACDTFTRSFGRILSDTVRDAVEAFALAKRTNSSYWDALLASTMTRNDVHTILTEDEKDFKKFPGLEVINPFR</sequence>
<dbReference type="EMBL" id="JAGVWE010000002">
    <property type="protein sequence ID" value="MBS3062282.1"/>
    <property type="molecule type" value="Genomic_DNA"/>
</dbReference>
<dbReference type="Gene3D" id="3.40.50.1010">
    <property type="entry name" value="5'-nuclease"/>
    <property type="match status" value="1"/>
</dbReference>
<keyword evidence="4 5" id="KW-0378">Hydrolase</keyword>
<organism evidence="7 9">
    <name type="scientific">Candidatus Iainarchaeum sp</name>
    <dbReference type="NCBI Taxonomy" id="3101447"/>
    <lineage>
        <taxon>Archaea</taxon>
        <taxon>Candidatus Iainarchaeota</taxon>
        <taxon>Candidatus Iainarchaeia</taxon>
        <taxon>Candidatus Iainarchaeales</taxon>
        <taxon>Candidatus Iainarchaeaceae</taxon>
        <taxon>Candidatus Iainarchaeum</taxon>
    </lineage>
</organism>
<feature type="binding site" evidence="5">
    <location>
        <position position="10"/>
    </location>
    <ligand>
        <name>Mg(2+)</name>
        <dbReference type="ChEBI" id="CHEBI:18420"/>
    </ligand>
</feature>
<dbReference type="PANTHER" id="PTHR38826:SF5">
    <property type="entry name" value="RIBONUCLEASE VAPC13"/>
    <property type="match status" value="1"/>
</dbReference>
<evidence type="ECO:0000256" key="5">
    <source>
        <dbReference type="HAMAP-Rule" id="MF_00265"/>
    </source>
</evidence>
<gene>
    <name evidence="5" type="primary">vapC</name>
    <name evidence="7" type="ORF">HA252_06805</name>
    <name evidence="8" type="ORF">J4203_00270</name>
</gene>
<evidence type="ECO:0000256" key="3">
    <source>
        <dbReference type="ARBA" id="ARBA00022723"/>
    </source>
</evidence>
<evidence type="ECO:0000259" key="6">
    <source>
        <dbReference type="Pfam" id="PF01850"/>
    </source>
</evidence>
<comment type="function">
    <text evidence="5">Toxic component of a toxin-antitoxin (TA) system. An RNase.</text>
</comment>
<dbReference type="EMBL" id="DUGH01000163">
    <property type="protein sequence ID" value="HIH17086.1"/>
    <property type="molecule type" value="Genomic_DNA"/>
</dbReference>
<dbReference type="Proteomes" id="UP000678237">
    <property type="component" value="Unassembled WGS sequence"/>
</dbReference>
<comment type="similarity">
    <text evidence="5">Belongs to the PINc/VapC protein family.</text>
</comment>
<dbReference type="PANTHER" id="PTHR38826">
    <property type="entry name" value="RIBONUCLEASE VAPC13"/>
    <property type="match status" value="1"/>
</dbReference>
<evidence type="ECO:0000256" key="2">
    <source>
        <dbReference type="ARBA" id="ARBA00022722"/>
    </source>
</evidence>
<dbReference type="Pfam" id="PF01850">
    <property type="entry name" value="PIN"/>
    <property type="match status" value="1"/>
</dbReference>
<dbReference type="InterPro" id="IPR029060">
    <property type="entry name" value="PIN-like_dom_sf"/>
</dbReference>
<comment type="cofactor">
    <cofactor evidence="5">
        <name>Mg(2+)</name>
        <dbReference type="ChEBI" id="CHEBI:18420"/>
    </cofactor>
</comment>
<keyword evidence="5" id="KW-0800">Toxin</keyword>
<evidence type="ECO:0000256" key="1">
    <source>
        <dbReference type="ARBA" id="ARBA00022649"/>
    </source>
</evidence>
<reference evidence="8" key="3">
    <citation type="submission" date="2021-05" db="EMBL/GenBank/DDBJ databases">
        <title>Protein family content uncovers lineage relationships and bacterial pathway maintenance mechanisms in DPANN archaea.</title>
        <authorList>
            <person name="Castelle C.J."/>
            <person name="Meheust R."/>
            <person name="Jaffe A.L."/>
            <person name="Seitz K."/>
            <person name="Gong X."/>
            <person name="Baker B.J."/>
            <person name="Banfield J.F."/>
        </authorList>
    </citation>
    <scope>NUCLEOTIDE SEQUENCE</scope>
    <source>
        <strain evidence="8">RIFCSPLOWO2_01_FULL_58_19</strain>
    </source>
</reference>
<feature type="domain" description="PIN" evidence="6">
    <location>
        <begin position="7"/>
        <end position="133"/>
    </location>
</feature>
<dbReference type="SUPFAM" id="SSF88723">
    <property type="entry name" value="PIN domain-like"/>
    <property type="match status" value="1"/>
</dbReference>
<keyword evidence="1 5" id="KW-1277">Toxin-antitoxin system</keyword>
<dbReference type="InterPro" id="IPR022907">
    <property type="entry name" value="VapC_family"/>
</dbReference>
<dbReference type="Proteomes" id="UP000564964">
    <property type="component" value="Unassembled WGS sequence"/>
</dbReference>
<evidence type="ECO:0000313" key="9">
    <source>
        <dbReference type="Proteomes" id="UP000564964"/>
    </source>
</evidence>
<accession>A0A7J4JPF9</accession>
<dbReference type="InterPro" id="IPR052106">
    <property type="entry name" value="PINc/VapC_TA"/>
</dbReference>
<keyword evidence="5" id="KW-0460">Magnesium</keyword>
<keyword evidence="3 5" id="KW-0479">Metal-binding</keyword>
<protein>
    <recommendedName>
        <fullName evidence="5">Ribonuclease VapC</fullName>
        <shortName evidence="5">RNase VapC</shortName>
        <ecNumber evidence="5">3.1.-.-</ecNumber>
    </recommendedName>
    <alternativeName>
        <fullName evidence="5">Putative toxin VapC</fullName>
    </alternativeName>
</protein>
<name>A0A7J4JPF9_9ARCH</name>
<proteinExistence type="inferred from homology"/>
<feature type="binding site" evidence="5">
    <location>
        <position position="106"/>
    </location>
    <ligand>
        <name>Mg(2+)</name>
        <dbReference type="ChEBI" id="CHEBI:18420"/>
    </ligand>
</feature>
<dbReference type="InterPro" id="IPR002716">
    <property type="entry name" value="PIN_dom"/>
</dbReference>
<dbReference type="AlphaFoldDB" id="A0A7J4JPF9"/>
<dbReference type="EC" id="3.1.-.-" evidence="5"/>
<evidence type="ECO:0000256" key="4">
    <source>
        <dbReference type="ARBA" id="ARBA00022801"/>
    </source>
</evidence>
<dbReference type="GO" id="GO:0090729">
    <property type="term" value="F:toxin activity"/>
    <property type="evidence" value="ECO:0007669"/>
    <property type="project" value="UniProtKB-KW"/>
</dbReference>
<dbReference type="GO" id="GO:0016787">
    <property type="term" value="F:hydrolase activity"/>
    <property type="evidence" value="ECO:0007669"/>
    <property type="project" value="UniProtKB-KW"/>
</dbReference>
<reference evidence="7" key="1">
    <citation type="journal article" date="2020" name="bioRxiv">
        <title>A rank-normalized archaeal taxonomy based on genome phylogeny resolves widespread incomplete and uneven classifications.</title>
        <authorList>
            <person name="Rinke C."/>
            <person name="Chuvochina M."/>
            <person name="Mussig A.J."/>
            <person name="Chaumeil P.-A."/>
            <person name="Waite D.W."/>
            <person name="Whitman W.B."/>
            <person name="Parks D.H."/>
            <person name="Hugenholtz P."/>
        </authorList>
    </citation>
    <scope>NUCLEOTIDE SEQUENCE</scope>
    <source>
        <strain evidence="7">UBA10219</strain>
    </source>
</reference>
<dbReference type="GO" id="GO:0000287">
    <property type="term" value="F:magnesium ion binding"/>
    <property type="evidence" value="ECO:0007669"/>
    <property type="project" value="UniProtKB-UniRule"/>
</dbReference>